<reference evidence="5" key="1">
    <citation type="submission" date="2016-06" db="EMBL/GenBank/DDBJ databases">
        <title>Parallel loss of symbiosis genes in relatives of nitrogen-fixing non-legume Parasponia.</title>
        <authorList>
            <person name="Van Velzen R."/>
            <person name="Holmer R."/>
            <person name="Bu F."/>
            <person name="Rutten L."/>
            <person name="Van Zeijl A."/>
            <person name="Liu W."/>
            <person name="Santuari L."/>
            <person name="Cao Q."/>
            <person name="Sharma T."/>
            <person name="Shen D."/>
            <person name="Roswanjaya Y."/>
            <person name="Wardhani T."/>
            <person name="Kalhor M.S."/>
            <person name="Jansen J."/>
            <person name="Van den Hoogen J."/>
            <person name="Gungor B."/>
            <person name="Hartog M."/>
            <person name="Hontelez J."/>
            <person name="Verver J."/>
            <person name="Yang W.-C."/>
            <person name="Schijlen E."/>
            <person name="Repin R."/>
            <person name="Schilthuizen M."/>
            <person name="Schranz E."/>
            <person name="Heidstra R."/>
            <person name="Miyata K."/>
            <person name="Fedorova E."/>
            <person name="Kohlen W."/>
            <person name="Bisseling T."/>
            <person name="Smit S."/>
            <person name="Geurts R."/>
        </authorList>
    </citation>
    <scope>NUCLEOTIDE SEQUENCE [LARGE SCALE GENOMIC DNA]</scope>
    <source>
        <strain evidence="5">cv. WU1-14</strain>
    </source>
</reference>
<protein>
    <submittedName>
        <fullName evidence="4">Zinc finger, CCHC-type</fullName>
    </submittedName>
</protein>
<keyword evidence="1" id="KW-0863">Zinc-finger</keyword>
<evidence type="ECO:0000259" key="3">
    <source>
        <dbReference type="PROSITE" id="PS50158"/>
    </source>
</evidence>
<dbReference type="AlphaFoldDB" id="A0A2P5DNC1"/>
<dbReference type="SUPFAM" id="SSF57756">
    <property type="entry name" value="Retrovirus zinc finger-like domains"/>
    <property type="match status" value="1"/>
</dbReference>
<sequence length="190" mass="21174">MVNEYLIEFIELASVTLGPGTSEKYRVAKFRSRLNRNIFNRIGTQIFRTLPEIAVAAQQAEAIEDGLDSRRNQRRGNDRKATRRNQGQWSAQGTPNSGSSNNNGSSGCGRGSLYGGCFVCGQQGHRKKECPNHLQKSPFSQGEPQRNQSGSVSCQNTQVRPQQSQDISQAFTSPQPYQHQYCPQGFTQNF</sequence>
<dbReference type="Proteomes" id="UP000237105">
    <property type="component" value="Unassembled WGS sequence"/>
</dbReference>
<dbReference type="GO" id="GO:0003676">
    <property type="term" value="F:nucleic acid binding"/>
    <property type="evidence" value="ECO:0007669"/>
    <property type="project" value="InterPro"/>
</dbReference>
<keyword evidence="1" id="KW-0479">Metal-binding</keyword>
<dbReference type="Pfam" id="PF00098">
    <property type="entry name" value="zf-CCHC"/>
    <property type="match status" value="1"/>
</dbReference>
<dbReference type="InterPro" id="IPR036875">
    <property type="entry name" value="Znf_CCHC_sf"/>
</dbReference>
<proteinExistence type="predicted"/>
<evidence type="ECO:0000256" key="1">
    <source>
        <dbReference type="PROSITE-ProRule" id="PRU00047"/>
    </source>
</evidence>
<accession>A0A2P5DNC1</accession>
<feature type="region of interest" description="Disordered" evidence="2">
    <location>
        <begin position="129"/>
        <end position="167"/>
    </location>
</feature>
<dbReference type="SMART" id="SM00343">
    <property type="entry name" value="ZnF_C2HC"/>
    <property type="match status" value="1"/>
</dbReference>
<evidence type="ECO:0000256" key="2">
    <source>
        <dbReference type="SAM" id="MobiDB-lite"/>
    </source>
</evidence>
<feature type="region of interest" description="Disordered" evidence="2">
    <location>
        <begin position="65"/>
        <end position="105"/>
    </location>
</feature>
<feature type="domain" description="CCHC-type" evidence="3">
    <location>
        <begin position="117"/>
        <end position="132"/>
    </location>
</feature>
<name>A0A2P5DNC1_PARAD</name>
<feature type="compositionally biased region" description="Low complexity" evidence="2">
    <location>
        <begin position="96"/>
        <end position="105"/>
    </location>
</feature>
<evidence type="ECO:0000313" key="5">
    <source>
        <dbReference type="Proteomes" id="UP000237105"/>
    </source>
</evidence>
<keyword evidence="5" id="KW-1185">Reference proteome</keyword>
<dbReference type="EMBL" id="JXTB01000027">
    <property type="protein sequence ID" value="PON74783.1"/>
    <property type="molecule type" value="Genomic_DNA"/>
</dbReference>
<dbReference type="OrthoDB" id="8026949at2759"/>
<evidence type="ECO:0000313" key="4">
    <source>
        <dbReference type="EMBL" id="PON74783.1"/>
    </source>
</evidence>
<keyword evidence="1" id="KW-0862">Zinc</keyword>
<feature type="compositionally biased region" description="Polar residues" evidence="2">
    <location>
        <begin position="84"/>
        <end position="95"/>
    </location>
</feature>
<dbReference type="PROSITE" id="PS50158">
    <property type="entry name" value="ZF_CCHC"/>
    <property type="match status" value="1"/>
</dbReference>
<feature type="compositionally biased region" description="Basic and acidic residues" evidence="2">
    <location>
        <begin position="67"/>
        <end position="80"/>
    </location>
</feature>
<organism evidence="4 5">
    <name type="scientific">Parasponia andersonii</name>
    <name type="common">Sponia andersonii</name>
    <dbReference type="NCBI Taxonomy" id="3476"/>
    <lineage>
        <taxon>Eukaryota</taxon>
        <taxon>Viridiplantae</taxon>
        <taxon>Streptophyta</taxon>
        <taxon>Embryophyta</taxon>
        <taxon>Tracheophyta</taxon>
        <taxon>Spermatophyta</taxon>
        <taxon>Magnoliopsida</taxon>
        <taxon>eudicotyledons</taxon>
        <taxon>Gunneridae</taxon>
        <taxon>Pentapetalae</taxon>
        <taxon>rosids</taxon>
        <taxon>fabids</taxon>
        <taxon>Rosales</taxon>
        <taxon>Cannabaceae</taxon>
        <taxon>Parasponia</taxon>
    </lineage>
</organism>
<gene>
    <name evidence="4" type="ORF">PanWU01x14_048420</name>
</gene>
<comment type="caution">
    <text evidence="4">The sequence shown here is derived from an EMBL/GenBank/DDBJ whole genome shotgun (WGS) entry which is preliminary data.</text>
</comment>
<feature type="compositionally biased region" description="Polar residues" evidence="2">
    <location>
        <begin position="134"/>
        <end position="167"/>
    </location>
</feature>
<dbReference type="GO" id="GO:0008270">
    <property type="term" value="F:zinc ion binding"/>
    <property type="evidence" value="ECO:0007669"/>
    <property type="project" value="UniProtKB-KW"/>
</dbReference>
<dbReference type="InterPro" id="IPR001878">
    <property type="entry name" value="Znf_CCHC"/>
</dbReference>